<dbReference type="SUPFAM" id="SSF54236">
    <property type="entry name" value="Ubiquitin-like"/>
    <property type="match status" value="1"/>
</dbReference>
<dbReference type="InterPro" id="IPR029071">
    <property type="entry name" value="Ubiquitin-like_domsf"/>
</dbReference>
<dbReference type="OrthoDB" id="407037at2759"/>
<reference evidence="2 3" key="2">
    <citation type="submission" date="2024-05" db="EMBL/GenBank/DDBJ databases">
        <authorList>
            <person name="Chen Y."/>
            <person name="Shah S."/>
            <person name="Dougan E. K."/>
            <person name="Thang M."/>
            <person name="Chan C."/>
        </authorList>
    </citation>
    <scope>NUCLEOTIDE SEQUENCE [LARGE SCALE GENOMIC DNA]</scope>
</reference>
<dbReference type="EMBL" id="CAMXCT020006833">
    <property type="protein sequence ID" value="CAL1174191.1"/>
    <property type="molecule type" value="Genomic_DNA"/>
</dbReference>
<evidence type="ECO:0000313" key="1">
    <source>
        <dbReference type="EMBL" id="CAI4020816.1"/>
    </source>
</evidence>
<comment type="caution">
    <text evidence="1">The sequence shown here is derived from an EMBL/GenBank/DDBJ whole genome shotgun (WGS) entry which is preliminary data.</text>
</comment>
<protein>
    <submittedName>
        <fullName evidence="2">Ubiquitin-like domain-containing protein</fullName>
    </submittedName>
</protein>
<dbReference type="CDD" id="cd17039">
    <property type="entry name" value="Ubl_ubiquitin_like"/>
    <property type="match status" value="1"/>
</dbReference>
<dbReference type="EMBL" id="CAMXCT030006833">
    <property type="protein sequence ID" value="CAL4808128.1"/>
    <property type="molecule type" value="Genomic_DNA"/>
</dbReference>
<evidence type="ECO:0000313" key="2">
    <source>
        <dbReference type="EMBL" id="CAL4808128.1"/>
    </source>
</evidence>
<name>A0A9P1GU72_9DINO</name>
<dbReference type="AlphaFoldDB" id="A0A9P1GU72"/>
<reference evidence="1" key="1">
    <citation type="submission" date="2022-10" db="EMBL/GenBank/DDBJ databases">
        <authorList>
            <person name="Chen Y."/>
            <person name="Dougan E. K."/>
            <person name="Chan C."/>
            <person name="Rhodes N."/>
            <person name="Thang M."/>
        </authorList>
    </citation>
    <scope>NUCLEOTIDE SEQUENCE</scope>
</reference>
<dbReference type="EMBL" id="CAMXCT010006833">
    <property type="protein sequence ID" value="CAI4020816.1"/>
    <property type="molecule type" value="Genomic_DNA"/>
</dbReference>
<gene>
    <name evidence="1" type="ORF">C1SCF055_LOCUS45200</name>
</gene>
<organism evidence="1">
    <name type="scientific">Cladocopium goreaui</name>
    <dbReference type="NCBI Taxonomy" id="2562237"/>
    <lineage>
        <taxon>Eukaryota</taxon>
        <taxon>Sar</taxon>
        <taxon>Alveolata</taxon>
        <taxon>Dinophyceae</taxon>
        <taxon>Suessiales</taxon>
        <taxon>Symbiodiniaceae</taxon>
        <taxon>Cladocopium</taxon>
    </lineage>
</organism>
<evidence type="ECO:0000313" key="3">
    <source>
        <dbReference type="Proteomes" id="UP001152797"/>
    </source>
</evidence>
<accession>A0A9P1GU72</accession>
<dbReference type="Proteomes" id="UP001152797">
    <property type="component" value="Unassembled WGS sequence"/>
</dbReference>
<sequence length="345" mass="38334">MGAAIHLSTKRQVVYGDYYLPVTVSNPDHTAPSSPRDEPEVTLSLMSGQSIKLTLSRRDATVKAARRQIAQLCCMPEQAVHLLNAGQVLEDELLLIGLESTQIIFDASFLRKGPLPGVSRLGLWHGVQARLRLLNPVASGTWMTATLREAPRLVAQKRSVAFRYTAEADDVGNLHSLSAVKKSGTSGRHFAVSIEGLDHYRARIFRPLSSKEYVLYDPAASMRGSEAREMGCLRLRSKRRMGPSDLDFVMPKVKEDGTAAQFRPLALKESISQIYERGNMEHLQVLWGTSADSSIELQWQGCVIFEACSIDKTWKVRFQHPLSHFQAFGIMIGVLDNACLASFHQ</sequence>
<proteinExistence type="predicted"/>
<keyword evidence="3" id="KW-1185">Reference proteome</keyword>